<proteinExistence type="predicted"/>
<reference evidence="1 2" key="1">
    <citation type="submission" date="2016-01" db="EMBL/GenBank/DDBJ databases">
        <title>The new phylogeny of the genus Mycobacterium.</title>
        <authorList>
            <person name="Tarcisio F."/>
            <person name="Conor M."/>
            <person name="Antonella G."/>
            <person name="Elisabetta G."/>
            <person name="Giulia F.S."/>
            <person name="Sara T."/>
            <person name="Anna F."/>
            <person name="Clotilde B."/>
            <person name="Roberto B."/>
            <person name="Veronica D.S."/>
            <person name="Fabio R."/>
            <person name="Monica P."/>
            <person name="Olivier J."/>
            <person name="Enrico T."/>
            <person name="Nicola S."/>
        </authorList>
    </citation>
    <scope>NUCLEOTIDE SEQUENCE [LARGE SCALE GENOMIC DNA]</scope>
    <source>
        <strain evidence="1 2">DSM 45731</strain>
    </source>
</reference>
<gene>
    <name evidence="1" type="ORF">AWC06_15735</name>
</gene>
<evidence type="ECO:0000313" key="2">
    <source>
        <dbReference type="Proteomes" id="UP000194000"/>
    </source>
</evidence>
<dbReference type="AlphaFoldDB" id="A0A1X1URV0"/>
<dbReference type="Proteomes" id="UP000194000">
    <property type="component" value="Unassembled WGS sequence"/>
</dbReference>
<comment type="caution">
    <text evidence="1">The sequence shown here is derived from an EMBL/GenBank/DDBJ whole genome shotgun (WGS) entry which is preliminary data.</text>
</comment>
<sequence length="213" mass="22263">MGRDRKAYYLPVPILGDATVVAAKVSRSISNALRVQLATPTGVELAHAQQKGGLGVLLGFKNGGKATYNVSAVSGEALRIDVAGTTTITNSDRVLGKIVPADGAARFENAAGAVLAVMRPHVGFKADSAWHHPIFTPAGQELGVLTLMRIRTGWTDIEEDIYQLVLNYSYARGLKAPSAGALLKLSAPVGPELGDVLAAACVDCSVLPRAYIA</sequence>
<dbReference type="STRING" id="1260918.AWC06_15735"/>
<name>A0A1X1URV0_9MYCO</name>
<organism evidence="1 2">
    <name type="scientific">Mycobacterium fragae</name>
    <dbReference type="NCBI Taxonomy" id="1260918"/>
    <lineage>
        <taxon>Bacteria</taxon>
        <taxon>Bacillati</taxon>
        <taxon>Actinomycetota</taxon>
        <taxon>Actinomycetes</taxon>
        <taxon>Mycobacteriales</taxon>
        <taxon>Mycobacteriaceae</taxon>
        <taxon>Mycobacterium</taxon>
    </lineage>
</organism>
<evidence type="ECO:0000313" key="1">
    <source>
        <dbReference type="EMBL" id="ORV59585.1"/>
    </source>
</evidence>
<keyword evidence="2" id="KW-1185">Reference proteome</keyword>
<accession>A0A1X1URV0</accession>
<dbReference type="EMBL" id="LQOW01000024">
    <property type="protein sequence ID" value="ORV59585.1"/>
    <property type="molecule type" value="Genomic_DNA"/>
</dbReference>
<protein>
    <submittedName>
        <fullName evidence="1">Uncharacterized protein</fullName>
    </submittedName>
</protein>